<organism evidence="1 2">
    <name type="scientific">Rhodohalobacter mucosus</name>
    <dbReference type="NCBI Taxonomy" id="2079485"/>
    <lineage>
        <taxon>Bacteria</taxon>
        <taxon>Pseudomonadati</taxon>
        <taxon>Balneolota</taxon>
        <taxon>Balneolia</taxon>
        <taxon>Balneolales</taxon>
        <taxon>Balneolaceae</taxon>
        <taxon>Rhodohalobacter</taxon>
    </lineage>
</organism>
<comment type="caution">
    <text evidence="1">The sequence shown here is derived from an EMBL/GenBank/DDBJ whole genome shotgun (WGS) entry which is preliminary data.</text>
</comment>
<dbReference type="OrthoDB" id="1523452at2"/>
<sequence>MKLAILQPVFIPDLHDLAMMLAADMIVYQDSETWSRKGRTHRALIRTPDGTDYLNVPVRTDDRKKPIRQIRIDHAEKWIEPILRSLEYNYRNSVYYDFYEPEIRADFEMGHQFELLLDFNLFLRNRILRFMEIDIGAKTHHSSAMELYHSDPDKLAGNLDADTYWQEHGSRHYMRQGRNKEKFRFTHPRYRQHFDGFHPGCCLLDLLFQYGPESFRIVDQLIIE</sequence>
<dbReference type="RefSeq" id="WP_109647878.1">
    <property type="nucleotide sequence ID" value="NZ_QGGB01000010.1"/>
</dbReference>
<evidence type="ECO:0008006" key="3">
    <source>
        <dbReference type="Google" id="ProtNLM"/>
    </source>
</evidence>
<evidence type="ECO:0000313" key="1">
    <source>
        <dbReference type="EMBL" id="PWN05322.1"/>
    </source>
</evidence>
<proteinExistence type="predicted"/>
<reference evidence="1 2" key="1">
    <citation type="submission" date="2018-05" db="EMBL/GenBank/DDBJ databases">
        <title>Rhodohalobacter halophilus gen. nov., sp. nov., a moderately halophilic member of the family Balneolaceae.</title>
        <authorList>
            <person name="Liu Z.-W."/>
        </authorList>
    </citation>
    <scope>NUCLEOTIDE SEQUENCE [LARGE SCALE GENOMIC DNA]</scope>
    <source>
        <strain evidence="1 2">8A47</strain>
    </source>
</reference>
<accession>A0A316TSU9</accession>
<gene>
    <name evidence="1" type="ORF">DDZ15_14730</name>
</gene>
<dbReference type="InterPro" id="IPR014985">
    <property type="entry name" value="WbqC"/>
</dbReference>
<name>A0A316TSU9_9BACT</name>
<dbReference type="Pfam" id="PF08889">
    <property type="entry name" value="WbqC"/>
    <property type="match status" value="1"/>
</dbReference>
<protein>
    <recommendedName>
        <fullName evidence="3">WbqC-like protein family protein</fullName>
    </recommendedName>
</protein>
<dbReference type="Proteomes" id="UP000245533">
    <property type="component" value="Unassembled WGS sequence"/>
</dbReference>
<dbReference type="EMBL" id="QGGB01000010">
    <property type="protein sequence ID" value="PWN05322.1"/>
    <property type="molecule type" value="Genomic_DNA"/>
</dbReference>
<dbReference type="AlphaFoldDB" id="A0A316TSU9"/>
<keyword evidence="2" id="KW-1185">Reference proteome</keyword>
<evidence type="ECO:0000313" key="2">
    <source>
        <dbReference type="Proteomes" id="UP000245533"/>
    </source>
</evidence>